<reference evidence="1 2" key="1">
    <citation type="journal article" date="2014" name="Antonie Van Leeuwenhoek">
        <title>Hyphomonas beringensis sp. nov. and Hyphomonas chukchiensis sp. nov., isolated from surface seawater of the Bering Sea and Chukchi Sea.</title>
        <authorList>
            <person name="Li C."/>
            <person name="Lai Q."/>
            <person name="Li G."/>
            <person name="Dong C."/>
            <person name="Wang J."/>
            <person name="Liao Y."/>
            <person name="Shao Z."/>
        </authorList>
    </citation>
    <scope>NUCLEOTIDE SEQUENCE [LARGE SCALE GENOMIC DNA]</scope>
    <source>
        <strain evidence="1 2">SCH89</strain>
    </source>
</reference>
<name>A0A059G778_9PROT</name>
<accession>A0A059G778</accession>
<comment type="caution">
    <text evidence="1">The sequence shown here is derived from an EMBL/GenBank/DDBJ whole genome shotgun (WGS) entry which is preliminary data.</text>
</comment>
<sequence>MDNRLQLIRKSAEDDLDELARMRAEEAGESFLDAYVAILETPLGKSVRKTLDDATAMMTGAPCSATLEDLAKA</sequence>
<dbReference type="STRING" id="1280953.HOC_10199"/>
<dbReference type="PATRIC" id="fig|1280953.3.peg.2060"/>
<proteinExistence type="predicted"/>
<protein>
    <submittedName>
        <fullName evidence="1">Uncharacterized protein</fullName>
    </submittedName>
</protein>
<dbReference type="Proteomes" id="UP000024942">
    <property type="component" value="Unassembled WGS sequence"/>
</dbReference>
<gene>
    <name evidence="1" type="ORF">HOC_10199</name>
</gene>
<dbReference type="AlphaFoldDB" id="A0A059G778"/>
<evidence type="ECO:0000313" key="1">
    <source>
        <dbReference type="EMBL" id="KDA02584.1"/>
    </source>
</evidence>
<dbReference type="EMBL" id="ARYL01000013">
    <property type="protein sequence ID" value="KDA02584.1"/>
    <property type="molecule type" value="Genomic_DNA"/>
</dbReference>
<dbReference type="OrthoDB" id="7865991at2"/>
<evidence type="ECO:0000313" key="2">
    <source>
        <dbReference type="Proteomes" id="UP000024942"/>
    </source>
</evidence>
<organism evidence="1 2">
    <name type="scientific">Hyphomonas oceanitis SCH89</name>
    <dbReference type="NCBI Taxonomy" id="1280953"/>
    <lineage>
        <taxon>Bacteria</taxon>
        <taxon>Pseudomonadati</taxon>
        <taxon>Pseudomonadota</taxon>
        <taxon>Alphaproteobacteria</taxon>
        <taxon>Hyphomonadales</taxon>
        <taxon>Hyphomonadaceae</taxon>
        <taxon>Hyphomonas</taxon>
    </lineage>
</organism>
<dbReference type="RefSeq" id="WP_035538105.1">
    <property type="nucleotide sequence ID" value="NZ_ARYL01000013.1"/>
</dbReference>
<keyword evidence="2" id="KW-1185">Reference proteome</keyword>